<organism evidence="2">
    <name type="scientific">Terrestrivirus sp</name>
    <dbReference type="NCBI Taxonomy" id="2487775"/>
    <lineage>
        <taxon>Viruses</taxon>
        <taxon>Varidnaviria</taxon>
        <taxon>Bamfordvirae</taxon>
        <taxon>Nucleocytoviricota</taxon>
        <taxon>Megaviricetes</taxon>
        <taxon>Imitervirales</taxon>
        <taxon>Mimiviridae</taxon>
        <taxon>Klosneuvirinae</taxon>
    </lineage>
</organism>
<evidence type="ECO:0000256" key="1">
    <source>
        <dbReference type="SAM" id="Phobius"/>
    </source>
</evidence>
<accession>A0A3G4ZTG1</accession>
<dbReference type="EMBL" id="MK071990">
    <property type="protein sequence ID" value="AYV76729.1"/>
    <property type="molecule type" value="Genomic_DNA"/>
</dbReference>
<keyword evidence="1" id="KW-0472">Membrane</keyword>
<keyword evidence="1" id="KW-1133">Transmembrane helix</keyword>
<name>A0A3G4ZTG1_9VIRU</name>
<gene>
    <name evidence="2" type="ORF">Terrestrivirus12_32</name>
</gene>
<protein>
    <submittedName>
        <fullName evidence="2">Uncharacterized protein</fullName>
    </submittedName>
</protein>
<evidence type="ECO:0000313" key="2">
    <source>
        <dbReference type="EMBL" id="AYV76729.1"/>
    </source>
</evidence>
<feature type="transmembrane region" description="Helical" evidence="1">
    <location>
        <begin position="183"/>
        <end position="204"/>
    </location>
</feature>
<sequence>MGIVSVTYTTLYFQTTHLVYDCTVGNGTSASNGYIAPVCSCMNATSQSYPIYSFFNSTMYSLINVPSTNTTAYAPLSALAQVESIPISDCINPSELTTVYVNETNTPVFLEATGNPIKHRTMFLYECIGTVCVLNPYYSPIYISVVSVTDPAVTTYEVMLTIQPTVPQVQCCGFKPEPLSTSLISIVGTIGGLCSIIAVIFGLITQLISRFIKVEQKGLTESFVVSSLSTVV</sequence>
<reference evidence="2" key="1">
    <citation type="submission" date="2018-10" db="EMBL/GenBank/DDBJ databases">
        <title>Hidden diversity of soil giant viruses.</title>
        <authorList>
            <person name="Schulz F."/>
            <person name="Alteio L."/>
            <person name="Goudeau D."/>
            <person name="Ryan E.M."/>
            <person name="Malmstrom R.R."/>
            <person name="Blanchard J."/>
            <person name="Woyke T."/>
        </authorList>
    </citation>
    <scope>NUCLEOTIDE SEQUENCE</scope>
    <source>
        <strain evidence="2">TEV1</strain>
    </source>
</reference>
<keyword evidence="1" id="KW-0812">Transmembrane</keyword>
<proteinExistence type="predicted"/>